<feature type="region of interest" description="Disordered" evidence="1">
    <location>
        <begin position="1"/>
        <end position="32"/>
    </location>
</feature>
<evidence type="ECO:0000256" key="1">
    <source>
        <dbReference type="SAM" id="MobiDB-lite"/>
    </source>
</evidence>
<organism evidence="3 5">
    <name type="scientific">Roseovarius indicus</name>
    <dbReference type="NCBI Taxonomy" id="540747"/>
    <lineage>
        <taxon>Bacteria</taxon>
        <taxon>Pseudomonadati</taxon>
        <taxon>Pseudomonadota</taxon>
        <taxon>Alphaproteobacteria</taxon>
        <taxon>Rhodobacterales</taxon>
        <taxon>Roseobacteraceae</taxon>
        <taxon>Roseovarius</taxon>
    </lineage>
</organism>
<proteinExistence type="predicted"/>
<dbReference type="CDD" id="cd02227">
    <property type="entry name" value="cupin_TM1112-like"/>
    <property type="match status" value="1"/>
</dbReference>
<evidence type="ECO:0000313" key="5">
    <source>
        <dbReference type="Proteomes" id="UP000051401"/>
    </source>
</evidence>
<dbReference type="PANTHER" id="PTHR40943:SF1">
    <property type="entry name" value="CYTOPLASMIC PROTEIN"/>
    <property type="match status" value="1"/>
</dbReference>
<dbReference type="InterPro" id="IPR008579">
    <property type="entry name" value="UGlyAH_Cupin_dom"/>
</dbReference>
<dbReference type="Proteomes" id="UP000051401">
    <property type="component" value="Unassembled WGS sequence"/>
</dbReference>
<protein>
    <recommendedName>
        <fullName evidence="2">(S)-ureidoglycine aminohydrolase cupin domain-containing protein</fullName>
    </recommendedName>
</protein>
<evidence type="ECO:0000313" key="4">
    <source>
        <dbReference type="EMBL" id="QEW28406.1"/>
    </source>
</evidence>
<dbReference type="RefSeq" id="WP_074940248.1">
    <property type="nucleotide sequence ID" value="NZ_CP031598.1"/>
</dbReference>
<dbReference type="Pfam" id="PF05899">
    <property type="entry name" value="Cupin_3"/>
    <property type="match status" value="1"/>
</dbReference>
<reference evidence="3 5" key="1">
    <citation type="submission" date="2015-04" db="EMBL/GenBank/DDBJ databases">
        <title>The draft genome sequence of Roseovarius indicus B108T.</title>
        <authorList>
            <person name="Li G."/>
            <person name="Lai Q."/>
            <person name="Shao Z."/>
            <person name="Yan P."/>
        </authorList>
    </citation>
    <scope>NUCLEOTIDE SEQUENCE [LARGE SCALE GENOMIC DNA]</scope>
    <source>
        <strain evidence="3 5">B108</strain>
    </source>
</reference>
<accession>A0A0T5P5Q4</accession>
<feature type="domain" description="(S)-ureidoglycine aminohydrolase cupin" evidence="2">
    <location>
        <begin position="173"/>
        <end position="245"/>
    </location>
</feature>
<dbReference type="STRING" id="540747.SAMN04488031_105150"/>
<dbReference type="Proteomes" id="UP000325785">
    <property type="component" value="Chromosome"/>
</dbReference>
<dbReference type="InterPro" id="IPR011051">
    <property type="entry name" value="RmlC_Cupin_sf"/>
</dbReference>
<dbReference type="EMBL" id="LAXI01000014">
    <property type="protein sequence ID" value="KRS16416.1"/>
    <property type="molecule type" value="Genomic_DNA"/>
</dbReference>
<dbReference type="SUPFAM" id="SSF51182">
    <property type="entry name" value="RmlC-like cupins"/>
    <property type="match status" value="2"/>
</dbReference>
<dbReference type="PANTHER" id="PTHR40943">
    <property type="entry name" value="CYTOPLASMIC PROTEIN-RELATED"/>
    <property type="match status" value="1"/>
</dbReference>
<keyword evidence="5" id="KW-1185">Reference proteome</keyword>
<dbReference type="EMBL" id="CP031598">
    <property type="protein sequence ID" value="QEW28406.1"/>
    <property type="molecule type" value="Genomic_DNA"/>
</dbReference>
<dbReference type="Gene3D" id="2.60.120.10">
    <property type="entry name" value="Jelly Rolls"/>
    <property type="match status" value="2"/>
</dbReference>
<evidence type="ECO:0000259" key="2">
    <source>
        <dbReference type="Pfam" id="PF05899"/>
    </source>
</evidence>
<gene>
    <name evidence="4" type="ORF">RIdsm_04236</name>
    <name evidence="3" type="ORF">XM52_19020</name>
</gene>
<dbReference type="AlphaFoldDB" id="A0A0T5P5Q4"/>
<dbReference type="OrthoDB" id="9799053at2"/>
<sequence length="250" mass="27195">MTKTGVMRLEPAGPVGEGLEPMEVDPSGFAPGSDVPEQSIHAYFADESIGLTVGVWTTTGMTEKPGPYPGDEFMYLLEGRLDMVDGDGEAVPVETGQSFAVRNGIPVSWTQEAPFLKKFFLLLHDEKKPVPDIDSAKGGVVVMDPMALEAKLEPEAENIGGGEQRDALAFTNDAGTMTVGMWETTPFETEKAPFSVHEFCQILEGEVVITDEEGTEHRFGPGEVLFIPKGTVCSWKCDVPLRKYYAIVDM</sequence>
<evidence type="ECO:0000313" key="6">
    <source>
        <dbReference type="Proteomes" id="UP000325785"/>
    </source>
</evidence>
<name>A0A0T5P5Q4_9RHOB</name>
<evidence type="ECO:0000313" key="3">
    <source>
        <dbReference type="EMBL" id="KRS16416.1"/>
    </source>
</evidence>
<reference evidence="4 6" key="2">
    <citation type="submission" date="2018-08" db="EMBL/GenBank/DDBJ databases">
        <title>Genetic Globetrotter - A new plasmid hitch-hiking vast phylogenetic and geographic distances.</title>
        <authorList>
            <person name="Vollmers J."/>
            <person name="Petersen J."/>
        </authorList>
    </citation>
    <scope>NUCLEOTIDE SEQUENCE [LARGE SCALE GENOMIC DNA]</scope>
    <source>
        <strain evidence="4 6">DSM 26383</strain>
    </source>
</reference>
<dbReference type="InterPro" id="IPR014710">
    <property type="entry name" value="RmlC-like_jellyroll"/>
</dbReference>
<dbReference type="KEGG" id="rid:RIdsm_04236"/>
<dbReference type="PATRIC" id="fig|540747.5.peg.1559"/>